<dbReference type="InterPro" id="IPR045538">
    <property type="entry name" value="CIS_TMP"/>
</dbReference>
<dbReference type="Pfam" id="PF19268">
    <property type="entry name" value="CIS_TMP"/>
    <property type="match status" value="1"/>
</dbReference>
<organism evidence="1 2">
    <name type="scientific">Lacibacter luteus</name>
    <dbReference type="NCBI Taxonomy" id="2508719"/>
    <lineage>
        <taxon>Bacteria</taxon>
        <taxon>Pseudomonadati</taxon>
        <taxon>Bacteroidota</taxon>
        <taxon>Chitinophagia</taxon>
        <taxon>Chitinophagales</taxon>
        <taxon>Chitinophagaceae</taxon>
        <taxon>Lacibacter</taxon>
    </lineage>
</organism>
<name>A0A4Q1CFB1_9BACT</name>
<evidence type="ECO:0000313" key="1">
    <source>
        <dbReference type="EMBL" id="RXK58327.1"/>
    </source>
</evidence>
<accession>A0A4Q1CFB1</accession>
<protein>
    <submittedName>
        <fullName evidence="1">Uncharacterized protein</fullName>
    </submittedName>
</protein>
<keyword evidence="2" id="KW-1185">Reference proteome</keyword>
<comment type="caution">
    <text evidence="1">The sequence shown here is derived from an EMBL/GenBank/DDBJ whole genome shotgun (WGS) entry which is preliminary data.</text>
</comment>
<proteinExistence type="predicted"/>
<dbReference type="EMBL" id="SDHW01000006">
    <property type="protein sequence ID" value="RXK58327.1"/>
    <property type="molecule type" value="Genomic_DNA"/>
</dbReference>
<dbReference type="Proteomes" id="UP000290204">
    <property type="component" value="Unassembled WGS sequence"/>
</dbReference>
<gene>
    <name evidence="1" type="ORF">ESA94_16935</name>
</gene>
<sequence length="482" mass="55635">MQEQQTHIIKKASLDFMYHGKEDGFALQKEVKDWLQQFMDQLNTELESYCNADAVITLDKLQLNVNLRNKQWKEEATKQLLFQLRDKLQLYRSGSVAKAGYKEVKVVQHFEEEFLFYLKHGFTSWKTSVEQKANWFEKVEQLFIQPDIQFLQQLLQLLKQNDNGIVRLKEALPAAVQLNLFQPLFKTDEHYQQYTNDLQLLVENLSSSAQIKELLLKTALQIAGNWKDETFIEYAAVTLFQQLQQTAAIQPKSLQIISFQSKLFKKAQSQIARAEKNVQQIDEQKQSSFTRKQLTDEAALNKLLQEEQQHEQTSIAEEGIFISNAGLVLVAAFLPVLFAKVNITAENELLHVRDAVCLLHVIATGAVPKDETGLVLPKILCGLHPSQALEVSAFTVSDIMKEEINNMLASVIEYWNVLGDTSVAGLQESFLQRNGKLLLRNGEWILQVEQQPYDMLLQHLPWNMSMIQLPWMKQMLKTEWFY</sequence>
<dbReference type="OrthoDB" id="1488184at2"/>
<dbReference type="RefSeq" id="WP_129132127.1">
    <property type="nucleotide sequence ID" value="NZ_SDHW01000006.1"/>
</dbReference>
<evidence type="ECO:0000313" key="2">
    <source>
        <dbReference type="Proteomes" id="UP000290204"/>
    </source>
</evidence>
<dbReference type="AlphaFoldDB" id="A0A4Q1CFB1"/>
<reference evidence="1 2" key="1">
    <citation type="submission" date="2019-01" db="EMBL/GenBank/DDBJ databases">
        <title>Lacibacter sp. strain TTM-7.</title>
        <authorList>
            <person name="Chen W.-M."/>
        </authorList>
    </citation>
    <scope>NUCLEOTIDE SEQUENCE [LARGE SCALE GENOMIC DNA]</scope>
    <source>
        <strain evidence="1 2">TTM-7</strain>
    </source>
</reference>